<proteinExistence type="predicted"/>
<gene>
    <name evidence="1" type="ORF">DLAC_02151</name>
</gene>
<keyword evidence="2" id="KW-1185">Reference proteome</keyword>
<protein>
    <submittedName>
        <fullName evidence="1">Kelch repeat-containing protein</fullName>
    </submittedName>
</protein>
<dbReference type="SUPFAM" id="SSF52047">
    <property type="entry name" value="RNI-like"/>
    <property type="match status" value="1"/>
</dbReference>
<sequence>MSGCRLGTLLELKIVGYLNEHIKRHQLKKNCDDSVFDYIDFIVTLRLVCKSWLNTLVGKLNTDFMICSLDEVQYQKYKQLKKKEDIKLLFIVNFDSTSYKIFIEDQNEDYVYDTLTLNDVPSLSVIKASRSHRKWYLNPNDETDLNSYLSHKELLSNLKKLTLCIPNSYQDVCLMSDIPNISNFSSLKKLCLIGPHNNTITIKSIEYFTNLKNLESFSIYHMVVGSESLISYLSIANDLKALSIDQPIDSFDMVYKNICKMNKLTNLTLTTGSTIQLETIVEGLNINHSLKMLCLWGEGEFQIHKNSSITNLEISNSTLEYIQLNSEVINLNGNDTLRGYSSFYNLWNGPSGLESVSYEDTYIPCIESFQYHSKCTRLSVCGTSNYKELRDIILSNIPSLQSLDISDENDRGKSYEIRAIESLSYVIPLVTDMQSNRYLTELSLSLLVDCNLICKVLDMNSPNLLKFACQKVYDFNLSKLTNSLINNDKIQQIHFSCSLDERESISEFICELSKIISGNKGNITDYYLTAPEHDEILKDDANQLIQTIIENHSKILDLNIAFFSNEINNILNKYYIRNNRKTQYII</sequence>
<evidence type="ECO:0000313" key="1">
    <source>
        <dbReference type="EMBL" id="KYR01057.1"/>
    </source>
</evidence>
<reference evidence="1 2" key="1">
    <citation type="submission" date="2015-12" db="EMBL/GenBank/DDBJ databases">
        <title>Dictyostelia acquired genes for synthesis and detection of signals that induce cell-type specialization by lateral gene transfer from prokaryotes.</title>
        <authorList>
            <person name="Gloeckner G."/>
            <person name="Schaap P."/>
        </authorList>
    </citation>
    <scope>NUCLEOTIDE SEQUENCE [LARGE SCALE GENOMIC DNA]</scope>
    <source>
        <strain evidence="1 2">TK</strain>
    </source>
</reference>
<comment type="caution">
    <text evidence="1">The sequence shown here is derived from an EMBL/GenBank/DDBJ whole genome shotgun (WGS) entry which is preliminary data.</text>
</comment>
<name>A0A152A4N6_TIELA</name>
<dbReference type="EMBL" id="LODT01000011">
    <property type="protein sequence ID" value="KYR01057.1"/>
    <property type="molecule type" value="Genomic_DNA"/>
</dbReference>
<dbReference type="Proteomes" id="UP000076078">
    <property type="component" value="Unassembled WGS sequence"/>
</dbReference>
<dbReference type="InParanoid" id="A0A152A4N6"/>
<evidence type="ECO:0000313" key="2">
    <source>
        <dbReference type="Proteomes" id="UP000076078"/>
    </source>
</evidence>
<organism evidence="1 2">
    <name type="scientific">Tieghemostelium lacteum</name>
    <name type="common">Slime mold</name>
    <name type="synonym">Dictyostelium lacteum</name>
    <dbReference type="NCBI Taxonomy" id="361077"/>
    <lineage>
        <taxon>Eukaryota</taxon>
        <taxon>Amoebozoa</taxon>
        <taxon>Evosea</taxon>
        <taxon>Eumycetozoa</taxon>
        <taxon>Dictyostelia</taxon>
        <taxon>Dictyosteliales</taxon>
        <taxon>Raperosteliaceae</taxon>
        <taxon>Tieghemostelium</taxon>
    </lineage>
</organism>
<dbReference type="AlphaFoldDB" id="A0A152A4N6"/>
<accession>A0A152A4N6</accession>